<protein>
    <submittedName>
        <fullName evidence="1">Uncharacterized protein</fullName>
    </submittedName>
</protein>
<proteinExistence type="predicted"/>
<sequence length="1353" mass="148683">MPQADNGLIVPVDITALCVGIKDQEDANGTSTFAGATTTFINQTGIYDAFLGSNVVRKLTDAPLDQLKKGVHLHWALPEALTRGNYDPAANQTNFAVTPNRWLLSRIIITSGVPSRTSWIIESDGLYDAGVHPTDAVVTLPVKTLSDKEQNYRYTGISALFTTSWNEPADPNRFKDLTGQDLSAVANGDTCFAAFYPNSRNIFGFYDDMDKLDGPIDVMYQVTGWYSQPVNDPLNGGKTKDQLQTAYGWTFKDSDATPVYSFYSGLTEAITWNVKTSYIVDSPNQGPIPAAVTIGNNPSETFSAYFKKRLHPDIDFFEDLLNAFQTGILPIFKEPEPGQLSLLQELLHGKQFNPSDAGITYLIVQKPDEDDINDPGNDTPATDLPLQMGISLNQLNIVQQQYDYYTDYDTHFKGTLFGNWYRLMKADDDGTKNELDAIIRAQIGYYEDAIFPKLTSLKNELDAQLKLVNDQLGALNEERRIKPQLELKETPASRYWQPNEPVLLLTAPEFAGTARFSVTASVDADGYLICRINDQLLSSIVVNNITITAAQFNAIDLPGPNNLPQSAVFNSLIEESCLLNTNIVSSLTGIAANVLQDSLQAALDGASQSTYTFTGLLPAPKAVRWWNGNPWNPIMVIWEADFSPLQPTMQGENLQQYSANFFSNNYDVDQNAGGFITYKGPSDPTQFIAHNREGYSGSAILTLSAADSFAKQLAEYLEDHTDKTLQTILDDLGTGKYVTFSINGFGNSLIMQDQDLQLNVKVPDNNPYAPLTESVSDIVGDFYSVSPEPNGFYNPIRAGYLNARLTAVDVYGNKREIQISDQCYANSMISWYNGKQIPETAFLPPRISQPSRLIFRWLSADGDQSQEMTVHPATTPICGWVMPNHLDASLFFYDQQGHALGTMFLDGDHTTILWQSAPGDNKTINQSVASVFAYQNSVFAAFAESLATSTPAFFLDFWTAVDSMHNFVNPSSYAQNNDLAVLIGRPVAITQAMLRLEAAGSPAANQSWYTLEPEDNGFTGVQFPVILGDLDNIDDGLIGYFKQGTEGYDFSSFYSEAATGTNGVVKPAATNLLVNVSPKIDAPDPANVMQDAVKVLMLVDPRASIYATSGIQPVMTIEIPPDEYTDIVSTLEMTFLTTPVLQGITGFNLPLPAEEGYQWSWVEETLVADKPVWAVVPDISFTTSEAIAAYTPQAIREGWLRLNPQLLSFTLQNPLGQPVAVPGQDNDFILTVKNRKPTDITFKAGQLLPEGDPNTGAVFYLHFGQLIGDDKVPDIAIARTSWTFKCLNNLQYGNYWACTPSADTELAPGAEITFNITKAFVAENSGQVQVYVDFMDVTGVNNGTDASLLSIIQ</sequence>
<gene>
    <name evidence="1" type="ORF">WJU22_12990</name>
</gene>
<reference evidence="1 2" key="1">
    <citation type="submission" date="2024-03" db="EMBL/GenBank/DDBJ databases">
        <title>Chitinophaga caseinilytica sp. nov., a casein hydrolysing bacterium isolated from forest soil.</title>
        <authorList>
            <person name="Lee D.S."/>
            <person name="Han D.M."/>
            <person name="Baek J.H."/>
            <person name="Choi D.G."/>
            <person name="Jeon J.H."/>
            <person name="Jeon C.O."/>
        </authorList>
    </citation>
    <scope>NUCLEOTIDE SEQUENCE [LARGE SCALE GENOMIC DNA]</scope>
    <source>
        <strain evidence="1 2">KACC 19118</strain>
    </source>
</reference>
<dbReference type="EMBL" id="CP150096">
    <property type="protein sequence ID" value="WZN49087.1"/>
    <property type="molecule type" value="Genomic_DNA"/>
</dbReference>
<accession>A0ABZ2ZCQ2</accession>
<keyword evidence="2" id="KW-1185">Reference proteome</keyword>
<dbReference type="Proteomes" id="UP001449657">
    <property type="component" value="Chromosome"/>
</dbReference>
<evidence type="ECO:0000313" key="1">
    <source>
        <dbReference type="EMBL" id="WZN49087.1"/>
    </source>
</evidence>
<name>A0ABZ2ZCQ2_9BACT</name>
<organism evidence="1 2">
    <name type="scientific">Chitinophaga caseinilytica</name>
    <dbReference type="NCBI Taxonomy" id="2267521"/>
    <lineage>
        <taxon>Bacteria</taxon>
        <taxon>Pseudomonadati</taxon>
        <taxon>Bacteroidota</taxon>
        <taxon>Chitinophagia</taxon>
        <taxon>Chitinophagales</taxon>
        <taxon>Chitinophagaceae</taxon>
        <taxon>Chitinophaga</taxon>
    </lineage>
</organism>
<evidence type="ECO:0000313" key="2">
    <source>
        <dbReference type="Proteomes" id="UP001449657"/>
    </source>
</evidence>
<dbReference type="RefSeq" id="WP_341843662.1">
    <property type="nucleotide sequence ID" value="NZ_CP149792.1"/>
</dbReference>